<dbReference type="Proteomes" id="UP001141336">
    <property type="component" value="Unassembled WGS sequence"/>
</dbReference>
<accession>A0ABT4IJZ8</accession>
<dbReference type="EMBL" id="JAPTGC010000002">
    <property type="protein sequence ID" value="MCZ0862063.1"/>
    <property type="molecule type" value="Genomic_DNA"/>
</dbReference>
<gene>
    <name evidence="2" type="ORF">O0S09_02180</name>
</gene>
<protein>
    <submittedName>
        <fullName evidence="2">InlB B-repeat-containing protein</fullName>
    </submittedName>
</protein>
<evidence type="ECO:0000313" key="2">
    <source>
        <dbReference type="EMBL" id="MCZ0862063.1"/>
    </source>
</evidence>
<proteinExistence type="predicted"/>
<organism evidence="2 3">
    <name type="scientific">Methanocorpusculum vombati</name>
    <dbReference type="NCBI Taxonomy" id="3002864"/>
    <lineage>
        <taxon>Archaea</taxon>
        <taxon>Methanobacteriati</taxon>
        <taxon>Methanobacteriota</taxon>
        <taxon>Stenosarchaea group</taxon>
        <taxon>Methanomicrobia</taxon>
        <taxon>Methanomicrobiales</taxon>
        <taxon>Methanocorpusculaceae</taxon>
        <taxon>Methanocorpusculum</taxon>
    </lineage>
</organism>
<dbReference type="InterPro" id="IPR013378">
    <property type="entry name" value="InlB-like_B-rpt"/>
</dbReference>
<dbReference type="Pfam" id="PF09479">
    <property type="entry name" value="Flg_new"/>
    <property type="match status" value="1"/>
</dbReference>
<keyword evidence="3" id="KW-1185">Reference proteome</keyword>
<evidence type="ECO:0000256" key="1">
    <source>
        <dbReference type="ARBA" id="ARBA00004196"/>
    </source>
</evidence>
<sequence length="909" mass="95719">MRLRKYGAFCPKDDAAKLRRHGVVLLAALLLVCTLMAGAVSADNVAKIGNTEYATLAAAFAAASGTQGQPTTISLLCNVDGPGVQVMTGNYTILDLSGYTYNITNPTVGSSGTETNAFQLLKGSNITLANGTITSKTAKILIQNYCNLTLDNVTLDGQSLNTTPGKDKKPVTPYTLSNNNGNVVYKNGTKIIAHQNGVAFDVYYWPDEGYNYVSVKIETDDVIIDGCVELSRGGGSINNFIQSATLFVPVNYNGLKTILTPSGNDPASYNWKPVGNQMQLVYLPAAQIGDTKYDTLTAAFEAVADNDQKTITLLRDASGDGVVIKGNKKIILDLSGYTYNVNGETVGSLGTETNGFQLKKGNEILFKNGKITSDKAIILIQNYANLTLENVVLDGSQLKGTKQYTSSNNNGNVMYKSGTKIIAPQNGVAFDVYYWPSNSYTDGVSVTIADANVVIEGLVEFTCDNTEKDHASKAKLIVPQDYNALTLGDVCSTHFPYYCWEAYGTNQKILTHCEPVVPKPPVAEPTKNDNGSVTIIPAGTDTINVDVNAKTATTKNESSGITITIVFNDIAASSGTGSVTGNVSKVDVGYNETPAAAPPSASVPDVPVPGTVSVTLNLTLNNVTTKLPQINTTFNATVADKVKTENPGFHPVAMITAETNVAEINANITTSGDGGIKIVFTVPKAWVDSMGGPNGGRIWSFHADVDGVALRQISSGNIHLKGEFYEITVYGTSFSSHGIVGKVASAPAPQPPQPVYSSGDGNMNNAFRVLFDTKGGSFISPSTGLSYGDKISQPPAPTKDGYTFGGWYKDSACTQSWNFSDSIPGDMTLYAKWTTSSGSQTTTTPAATAQQTTKATPAATQSQTAAAATAAPVTTTAAGVSPTLTKAPAPVCGMLLGLFAAGVLLRRKN</sequence>
<evidence type="ECO:0000313" key="3">
    <source>
        <dbReference type="Proteomes" id="UP001141336"/>
    </source>
</evidence>
<reference evidence="2" key="1">
    <citation type="submission" date="2022-12" db="EMBL/GenBank/DDBJ databases">
        <title>Isolation and characterisation of novel Methanocorpusculum spp. from native Australian herbivores indicates the genus is ancestrally host-associated.</title>
        <authorList>
            <person name="Volmer J.G."/>
            <person name="Soo R.M."/>
            <person name="Evans P.N."/>
            <person name="Hoedt E.C."/>
            <person name="Astorga Alsina A.L."/>
            <person name="Woodcroft B.J."/>
            <person name="Tyson G.W."/>
            <person name="Hugenholtz P."/>
            <person name="Morrison M."/>
        </authorList>
    </citation>
    <scope>NUCLEOTIDE SEQUENCE</scope>
    <source>
        <strain evidence="2">CW153</strain>
    </source>
</reference>
<dbReference type="Gene3D" id="2.60.40.4270">
    <property type="entry name" value="Listeria-Bacteroides repeat domain"/>
    <property type="match status" value="1"/>
</dbReference>
<dbReference type="NCBIfam" id="TIGR02543">
    <property type="entry name" value="List_Bact_rpt"/>
    <property type="match status" value="1"/>
</dbReference>
<dbReference type="InterPro" id="IPR042229">
    <property type="entry name" value="Listeria/Bacterioides_rpt_sf"/>
</dbReference>
<comment type="caution">
    <text evidence="2">The sequence shown here is derived from an EMBL/GenBank/DDBJ whole genome shotgun (WGS) entry which is preliminary data.</text>
</comment>
<name>A0ABT4IJZ8_9EURY</name>
<comment type="subcellular location">
    <subcellularLocation>
        <location evidence="1">Cell envelope</location>
    </subcellularLocation>
</comment>
<dbReference type="RefSeq" id="WP_268922276.1">
    <property type="nucleotide sequence ID" value="NZ_JAPTGC010000002.1"/>
</dbReference>